<dbReference type="InterPro" id="IPR000031">
    <property type="entry name" value="PurE_dom"/>
</dbReference>
<dbReference type="GO" id="GO:0034023">
    <property type="term" value="F:5-(carboxyamino)imidazole ribonucleotide mutase activity"/>
    <property type="evidence" value="ECO:0007669"/>
    <property type="project" value="UniProtKB-EC"/>
</dbReference>
<dbReference type="STRING" id="1387353.BSF38_04499"/>
<keyword evidence="4" id="KW-1185">Reference proteome</keyword>
<dbReference type="Pfam" id="PF00731">
    <property type="entry name" value="AIRC"/>
    <property type="match status" value="1"/>
</dbReference>
<dbReference type="SMART" id="SM01001">
    <property type="entry name" value="AIRC"/>
    <property type="match status" value="1"/>
</dbReference>
<feature type="region of interest" description="Disordered" evidence="1">
    <location>
        <begin position="257"/>
        <end position="277"/>
    </location>
</feature>
<evidence type="ECO:0000313" key="4">
    <source>
        <dbReference type="Proteomes" id="UP000186309"/>
    </source>
</evidence>
<dbReference type="GO" id="GO:0006189">
    <property type="term" value="P:'de novo' IMP biosynthetic process"/>
    <property type="evidence" value="ECO:0007669"/>
    <property type="project" value="InterPro"/>
</dbReference>
<dbReference type="Proteomes" id="UP000186309">
    <property type="component" value="Chromosome"/>
</dbReference>
<dbReference type="PANTHER" id="PTHR43064">
    <property type="entry name" value="PHOSPHORIBOSYLAMINOIMIDAZOLE CARBOXYLASE-RELATED"/>
    <property type="match status" value="1"/>
</dbReference>
<accession>A0A1U7CVN3</accession>
<evidence type="ECO:0000259" key="2">
    <source>
        <dbReference type="SMART" id="SM01001"/>
    </source>
</evidence>
<proteinExistence type="predicted"/>
<dbReference type="EC" id="5.4.99.18" evidence="3"/>
<feature type="domain" description="PurE" evidence="2">
    <location>
        <begin position="121"/>
        <end position="257"/>
    </location>
</feature>
<evidence type="ECO:0000313" key="3">
    <source>
        <dbReference type="EMBL" id="APW62943.1"/>
    </source>
</evidence>
<organism evidence="3 4">
    <name type="scientific">Paludisphaera borealis</name>
    <dbReference type="NCBI Taxonomy" id="1387353"/>
    <lineage>
        <taxon>Bacteria</taxon>
        <taxon>Pseudomonadati</taxon>
        <taxon>Planctomycetota</taxon>
        <taxon>Planctomycetia</taxon>
        <taxon>Isosphaerales</taxon>
        <taxon>Isosphaeraceae</taxon>
        <taxon>Paludisphaera</taxon>
    </lineage>
</organism>
<keyword evidence="3" id="KW-0413">Isomerase</keyword>
<feature type="compositionally biased region" description="Low complexity" evidence="1">
    <location>
        <begin position="257"/>
        <end position="269"/>
    </location>
</feature>
<reference evidence="4" key="1">
    <citation type="submission" date="2016-12" db="EMBL/GenBank/DDBJ databases">
        <title>Comparative genomics of four Isosphaeraceae planctomycetes: a common pool of plasmids and glycoside hydrolase genes.</title>
        <authorList>
            <person name="Ivanova A."/>
        </authorList>
    </citation>
    <scope>NUCLEOTIDE SEQUENCE [LARGE SCALE GENOMIC DNA]</scope>
    <source>
        <strain evidence="4">PX4</strain>
    </source>
</reference>
<name>A0A1U7CVN3_9BACT</name>
<protein>
    <submittedName>
        <fullName evidence="3">N5-carboxyaminoimidazole ribonucleotide mutase</fullName>
        <ecNumber evidence="3">5.4.99.18</ecNumber>
    </submittedName>
</protein>
<dbReference type="EMBL" id="CP019082">
    <property type="protein sequence ID" value="APW62943.1"/>
    <property type="molecule type" value="Genomic_DNA"/>
</dbReference>
<dbReference type="PANTHER" id="PTHR43064:SF1">
    <property type="entry name" value="SLL1489 PROTEIN"/>
    <property type="match status" value="1"/>
</dbReference>
<dbReference type="KEGG" id="pbor:BSF38_04499"/>
<sequence length="277" mass="28523">MDSHELTQLLEAVASGTVAPADAARRVRPQSFVEAGGFAHVDLQRRSRCGFPEVIFGQGKTAPQIETILRTLVEHDQGGLVTRLDPTAAEHLKTVFPEGVHNATARTFRIAGPDANDPKLGRVVVVTAGTSDLPVAEEARVTAEAWNCDVTLLADVGVAGLHRLLNQLERLHEADALVVAAGMEGALPSVVGGLVACPVIAVPTSIGYGANFHGLAALLGMLNSCASNVVVVNIDAGFSGGHVAGLIARRAGLARSAAAAPPSDPSSSSRGRHAHGS</sequence>
<dbReference type="OrthoDB" id="9782511at2"/>
<dbReference type="GO" id="GO:0016787">
    <property type="term" value="F:hydrolase activity"/>
    <property type="evidence" value="ECO:0007669"/>
    <property type="project" value="InterPro"/>
</dbReference>
<evidence type="ECO:0000256" key="1">
    <source>
        <dbReference type="SAM" id="MobiDB-lite"/>
    </source>
</evidence>
<dbReference type="RefSeq" id="WP_076349367.1">
    <property type="nucleotide sequence ID" value="NZ_CP019082.1"/>
</dbReference>
<dbReference type="Gene3D" id="3.40.50.1970">
    <property type="match status" value="1"/>
</dbReference>
<dbReference type="InterPro" id="IPR039476">
    <property type="entry name" value="P2CMN_synthase_LarB"/>
</dbReference>
<dbReference type="SUPFAM" id="SSF52255">
    <property type="entry name" value="N5-CAIR mutase (phosphoribosylaminoimidazole carboxylase, PurE)"/>
    <property type="match status" value="1"/>
</dbReference>
<dbReference type="AlphaFoldDB" id="A0A1U7CVN3"/>
<dbReference type="NCBIfam" id="NF033503">
    <property type="entry name" value="LarB"/>
    <property type="match status" value="1"/>
</dbReference>
<gene>
    <name evidence="3" type="primary">purE_1</name>
    <name evidence="3" type="ORF">BSF38_04499</name>
</gene>